<dbReference type="eggNOG" id="COG0262">
    <property type="taxonomic scope" value="Bacteria"/>
</dbReference>
<evidence type="ECO:0000256" key="4">
    <source>
        <dbReference type="ARBA" id="ARBA00022563"/>
    </source>
</evidence>
<dbReference type="STRING" id="626523.GCWU000342_01433"/>
<feature type="domain" description="DHFR" evidence="8">
    <location>
        <begin position="1"/>
        <end position="161"/>
    </location>
</feature>
<evidence type="ECO:0000313" key="10">
    <source>
        <dbReference type="Proteomes" id="UP000003494"/>
    </source>
</evidence>
<evidence type="ECO:0000256" key="1">
    <source>
        <dbReference type="ARBA" id="ARBA00004903"/>
    </source>
</evidence>
<dbReference type="Pfam" id="PF00186">
    <property type="entry name" value="DHFR_1"/>
    <property type="match status" value="1"/>
</dbReference>
<comment type="similarity">
    <text evidence="2 7">Belongs to the dihydrofolate reductase family.</text>
</comment>
<proteinExistence type="inferred from homology"/>
<dbReference type="GO" id="GO:0046452">
    <property type="term" value="P:dihydrofolate metabolic process"/>
    <property type="evidence" value="ECO:0007669"/>
    <property type="project" value="TreeGrafter"/>
</dbReference>
<dbReference type="GO" id="GO:0004146">
    <property type="term" value="F:dihydrofolate reductase activity"/>
    <property type="evidence" value="ECO:0007669"/>
    <property type="project" value="UniProtKB-EC"/>
</dbReference>
<dbReference type="InterPro" id="IPR024072">
    <property type="entry name" value="DHFR-like_dom_sf"/>
</dbReference>
<dbReference type="PIRSF" id="PIRSF000194">
    <property type="entry name" value="DHFR"/>
    <property type="match status" value="1"/>
</dbReference>
<evidence type="ECO:0000259" key="8">
    <source>
        <dbReference type="PROSITE" id="PS51330"/>
    </source>
</evidence>
<dbReference type="UniPathway" id="UPA00077">
    <property type="reaction ID" value="UER00158"/>
</dbReference>
<evidence type="ECO:0000313" key="9">
    <source>
        <dbReference type="EMBL" id="EEP28623.1"/>
    </source>
</evidence>
<name>C4GBY0_9FIRM</name>
<keyword evidence="4 7" id="KW-0554">One-carbon metabolism</keyword>
<dbReference type="PANTHER" id="PTHR48069:SF3">
    <property type="entry name" value="DIHYDROFOLATE REDUCTASE"/>
    <property type="match status" value="1"/>
</dbReference>
<comment type="pathway">
    <text evidence="1 7">Cofactor biosynthesis; tetrahydrofolate biosynthesis; 5,6,7,8-tetrahydrofolate from 7,8-dihydrofolate: step 1/1.</text>
</comment>
<dbReference type="Gene3D" id="3.40.430.10">
    <property type="entry name" value="Dihydrofolate Reductase, subunit A"/>
    <property type="match status" value="1"/>
</dbReference>
<evidence type="ECO:0000256" key="6">
    <source>
        <dbReference type="ARBA" id="ARBA00023002"/>
    </source>
</evidence>
<dbReference type="InterPro" id="IPR001796">
    <property type="entry name" value="DHFR_dom"/>
</dbReference>
<dbReference type="PROSITE" id="PS51330">
    <property type="entry name" value="DHFR_2"/>
    <property type="match status" value="1"/>
</dbReference>
<comment type="catalytic activity">
    <reaction evidence="7">
        <text>(6S)-5,6,7,8-tetrahydrofolate + NADP(+) = 7,8-dihydrofolate + NADPH + H(+)</text>
        <dbReference type="Rhea" id="RHEA:15009"/>
        <dbReference type="ChEBI" id="CHEBI:15378"/>
        <dbReference type="ChEBI" id="CHEBI:57451"/>
        <dbReference type="ChEBI" id="CHEBI:57453"/>
        <dbReference type="ChEBI" id="CHEBI:57783"/>
        <dbReference type="ChEBI" id="CHEBI:58349"/>
        <dbReference type="EC" id="1.5.1.3"/>
    </reaction>
</comment>
<evidence type="ECO:0000256" key="3">
    <source>
        <dbReference type="ARBA" id="ARBA00012856"/>
    </source>
</evidence>
<dbReference type="GO" id="GO:0046655">
    <property type="term" value="P:folic acid metabolic process"/>
    <property type="evidence" value="ECO:0007669"/>
    <property type="project" value="TreeGrafter"/>
</dbReference>
<dbReference type="CDD" id="cd00209">
    <property type="entry name" value="DHFR"/>
    <property type="match status" value="1"/>
</dbReference>
<evidence type="ECO:0000256" key="5">
    <source>
        <dbReference type="ARBA" id="ARBA00022857"/>
    </source>
</evidence>
<dbReference type="EMBL" id="ACIP02000002">
    <property type="protein sequence ID" value="EEP28623.1"/>
    <property type="molecule type" value="Genomic_DNA"/>
</dbReference>
<gene>
    <name evidence="9" type="primary">folA</name>
    <name evidence="9" type="ORF">GCWU000342_01433</name>
</gene>
<reference evidence="9" key="1">
    <citation type="submission" date="2009-04" db="EMBL/GenBank/DDBJ databases">
        <authorList>
            <person name="Weinstock G."/>
            <person name="Sodergren E."/>
            <person name="Clifton S."/>
            <person name="Fulton L."/>
            <person name="Fulton B."/>
            <person name="Courtney L."/>
            <person name="Fronick C."/>
            <person name="Harrison M."/>
            <person name="Strong C."/>
            <person name="Farmer C."/>
            <person name="Delahaunty K."/>
            <person name="Markovic C."/>
            <person name="Hall O."/>
            <person name="Minx P."/>
            <person name="Tomlinson C."/>
            <person name="Mitreva M."/>
            <person name="Nelson J."/>
            <person name="Hou S."/>
            <person name="Wollam A."/>
            <person name="Pepin K.H."/>
            <person name="Johnson M."/>
            <person name="Bhonagiri V."/>
            <person name="Nash W.E."/>
            <person name="Warren W."/>
            <person name="Chinwalla A."/>
            <person name="Mardis E.R."/>
            <person name="Wilson R.K."/>
        </authorList>
    </citation>
    <scope>NUCLEOTIDE SEQUENCE [LARGE SCALE GENOMIC DNA]</scope>
    <source>
        <strain evidence="9">DSM 14600</strain>
    </source>
</reference>
<dbReference type="InterPro" id="IPR012259">
    <property type="entry name" value="DHFR"/>
</dbReference>
<organism evidence="9 10">
    <name type="scientific">Shuttleworthella satelles DSM 14600</name>
    <dbReference type="NCBI Taxonomy" id="626523"/>
    <lineage>
        <taxon>Bacteria</taxon>
        <taxon>Bacillati</taxon>
        <taxon>Bacillota</taxon>
        <taxon>Clostridia</taxon>
        <taxon>Lachnospirales</taxon>
        <taxon>Lachnospiraceae</taxon>
        <taxon>Shuttleworthella</taxon>
    </lineage>
</organism>
<dbReference type="SUPFAM" id="SSF53597">
    <property type="entry name" value="Dihydrofolate reductase-like"/>
    <property type="match status" value="1"/>
</dbReference>
<comment type="function">
    <text evidence="7">Key enzyme in folate metabolism. Catalyzes an essential reaction for de novo glycine and purine synthesis, and for DNA precursor synthesis.</text>
</comment>
<dbReference type="RefSeq" id="WP_006906436.1">
    <property type="nucleotide sequence ID" value="NZ_GG665866.1"/>
</dbReference>
<dbReference type="AlphaFoldDB" id="C4GBY0"/>
<dbReference type="PRINTS" id="PR00070">
    <property type="entry name" value="DHFR"/>
</dbReference>
<dbReference type="PANTHER" id="PTHR48069">
    <property type="entry name" value="DIHYDROFOLATE REDUCTASE"/>
    <property type="match status" value="1"/>
</dbReference>
<accession>C4GBY0</accession>
<keyword evidence="6 7" id="KW-0560">Oxidoreductase</keyword>
<dbReference type="GO" id="GO:0006730">
    <property type="term" value="P:one-carbon metabolic process"/>
    <property type="evidence" value="ECO:0007669"/>
    <property type="project" value="UniProtKB-KW"/>
</dbReference>
<comment type="caution">
    <text evidence="9">The sequence shown here is derived from an EMBL/GenBank/DDBJ whole genome shotgun (WGS) entry which is preliminary data.</text>
</comment>
<dbReference type="HOGENOM" id="CLU_043966_5_2_9"/>
<dbReference type="Proteomes" id="UP000003494">
    <property type="component" value="Unassembled WGS sequence"/>
</dbReference>
<dbReference type="GO" id="GO:0046654">
    <property type="term" value="P:tetrahydrofolate biosynthetic process"/>
    <property type="evidence" value="ECO:0007669"/>
    <property type="project" value="UniProtKB-UniPathway"/>
</dbReference>
<evidence type="ECO:0000256" key="7">
    <source>
        <dbReference type="PIRNR" id="PIRNR000194"/>
    </source>
</evidence>
<keyword evidence="10" id="KW-1185">Reference proteome</keyword>
<protein>
    <recommendedName>
        <fullName evidence="3 7">Dihydrofolate reductase</fullName>
        <ecNumber evidence="3 7">1.5.1.3</ecNumber>
    </recommendedName>
</protein>
<dbReference type="GO" id="GO:0050661">
    <property type="term" value="F:NADP binding"/>
    <property type="evidence" value="ECO:0007669"/>
    <property type="project" value="InterPro"/>
</dbReference>
<sequence>MKMIVAVDRNWGIGKNGKLLISIPEDMKFFRRTTLHQVVVMGRKTLDSFPHGMPLKDRVNIVLTRDARFNREGVIVVHSIAELQSVLKDYDDREVYVIGGESVYRQLEPFCDLAYVTKIDYSYDADAHFPNLDQMEEWECADASEEQTYYDTEYYFTSYRRRA</sequence>
<dbReference type="EC" id="1.5.1.3" evidence="3 7"/>
<keyword evidence="5 7" id="KW-0521">NADP</keyword>
<evidence type="ECO:0000256" key="2">
    <source>
        <dbReference type="ARBA" id="ARBA00009539"/>
    </source>
</evidence>